<name>A0A6S6S5V6_9GAMM</name>
<organism evidence="1">
    <name type="scientific">uncultured Thiotrichaceae bacterium</name>
    <dbReference type="NCBI Taxonomy" id="298394"/>
    <lineage>
        <taxon>Bacteria</taxon>
        <taxon>Pseudomonadati</taxon>
        <taxon>Pseudomonadota</taxon>
        <taxon>Gammaproteobacteria</taxon>
        <taxon>Thiotrichales</taxon>
        <taxon>Thiotrichaceae</taxon>
        <taxon>environmental samples</taxon>
    </lineage>
</organism>
<dbReference type="AlphaFoldDB" id="A0A6S6S5V6"/>
<reference evidence="1" key="1">
    <citation type="submission" date="2020-01" db="EMBL/GenBank/DDBJ databases">
        <authorList>
            <person name="Meier V. D."/>
            <person name="Meier V D."/>
        </authorList>
    </citation>
    <scope>NUCLEOTIDE SEQUENCE</scope>
    <source>
        <strain evidence="1">HLG_WM_MAG_09</strain>
    </source>
</reference>
<accession>A0A6S6S5V6</accession>
<sequence length="50" mass="5947">MRESYDFSNSQPTPYAKRLKKQILSVKFPYKLTLLPTYPKLLKNTELVRT</sequence>
<evidence type="ECO:0000313" key="1">
    <source>
        <dbReference type="EMBL" id="CAA6803731.1"/>
    </source>
</evidence>
<proteinExistence type="predicted"/>
<gene>
    <name evidence="1" type="ORF">HELGO_WM73255</name>
</gene>
<protein>
    <submittedName>
        <fullName evidence="1">Uncharacterized protein</fullName>
    </submittedName>
</protein>
<dbReference type="EMBL" id="CACVAT010000061">
    <property type="protein sequence ID" value="CAA6803731.1"/>
    <property type="molecule type" value="Genomic_DNA"/>
</dbReference>